<reference evidence="2 3" key="2">
    <citation type="submission" date="2017-10" db="EMBL/GenBank/DDBJ databases">
        <authorList>
            <person name="Banno H."/>
            <person name="Chua N.-H."/>
        </authorList>
    </citation>
    <scope>NUCLEOTIDE SEQUENCE [LARGE SCALE GENOMIC DNA]</scope>
    <source>
        <strain evidence="2 3">JK623</strain>
    </source>
</reference>
<dbReference type="Pfam" id="PF13630">
    <property type="entry name" value="SdpI"/>
    <property type="match status" value="1"/>
</dbReference>
<name>A0A2G3E345_9FIRM</name>
<dbReference type="Proteomes" id="UP000224563">
    <property type="component" value="Unassembled WGS sequence"/>
</dbReference>
<feature type="transmembrane region" description="Helical" evidence="1">
    <location>
        <begin position="61"/>
        <end position="82"/>
    </location>
</feature>
<dbReference type="InterPro" id="IPR025962">
    <property type="entry name" value="SdpI/YhfL"/>
</dbReference>
<accession>A0A2G3E345</accession>
<dbReference type="EMBL" id="PDYG01000032">
    <property type="protein sequence ID" value="PHU37692.1"/>
    <property type="molecule type" value="Genomic_DNA"/>
</dbReference>
<evidence type="ECO:0000256" key="1">
    <source>
        <dbReference type="SAM" id="Phobius"/>
    </source>
</evidence>
<evidence type="ECO:0008006" key="4">
    <source>
        <dbReference type="Google" id="ProtNLM"/>
    </source>
</evidence>
<reference evidence="2 3" key="1">
    <citation type="submission" date="2017-10" db="EMBL/GenBank/DDBJ databases">
        <title>Resolving the taxonomy of Roseburia spp., Eubacterium rectale and Agathobacter spp. through phylogenomic analysis.</title>
        <authorList>
            <person name="Sheridan P.O."/>
            <person name="Walker A.W."/>
            <person name="Duncan S.H."/>
            <person name="Scott K.P."/>
            <person name="Toole P.W.O."/>
            <person name="Luis P."/>
            <person name="Flint H.J."/>
        </authorList>
    </citation>
    <scope>NUCLEOTIDE SEQUENCE [LARGE SCALE GENOMIC DNA]</scope>
    <source>
        <strain evidence="2 3">JK623</strain>
    </source>
</reference>
<sequence>MWFWWFMEIMNCFIPAVMIICGWFMWKHYPKNINHLMGYRTKRSMKNEETWKFGNEYCGRLWFRIGFISLIPSMIVLIPFTSSSDDCIGNVSICFMIVQLILLLGSIIPTEIALKKTFDL</sequence>
<keyword evidence="1" id="KW-1133">Transmembrane helix</keyword>
<evidence type="ECO:0000313" key="3">
    <source>
        <dbReference type="Proteomes" id="UP000224563"/>
    </source>
</evidence>
<gene>
    <name evidence="2" type="ORF">CSX02_06725</name>
</gene>
<feature type="transmembrane region" description="Helical" evidence="1">
    <location>
        <begin position="88"/>
        <end position="108"/>
    </location>
</feature>
<keyword evidence="1" id="KW-0472">Membrane</keyword>
<proteinExistence type="predicted"/>
<protein>
    <recommendedName>
        <fullName evidence="4">SdpI family protein</fullName>
    </recommendedName>
</protein>
<dbReference type="AlphaFoldDB" id="A0A2G3E345"/>
<feature type="transmembrane region" description="Helical" evidence="1">
    <location>
        <begin position="6"/>
        <end position="26"/>
    </location>
</feature>
<keyword evidence="1" id="KW-0812">Transmembrane</keyword>
<dbReference type="RefSeq" id="WP_099386100.1">
    <property type="nucleotide sequence ID" value="NZ_JANSWH010000019.1"/>
</dbReference>
<keyword evidence="3" id="KW-1185">Reference proteome</keyword>
<organism evidence="2 3">
    <name type="scientific">Agathobacter ruminis</name>
    <dbReference type="NCBI Taxonomy" id="1712665"/>
    <lineage>
        <taxon>Bacteria</taxon>
        <taxon>Bacillati</taxon>
        <taxon>Bacillota</taxon>
        <taxon>Clostridia</taxon>
        <taxon>Lachnospirales</taxon>
        <taxon>Lachnospiraceae</taxon>
        <taxon>Agathobacter</taxon>
    </lineage>
</organism>
<evidence type="ECO:0000313" key="2">
    <source>
        <dbReference type="EMBL" id="PHU37692.1"/>
    </source>
</evidence>
<comment type="caution">
    <text evidence="2">The sequence shown here is derived from an EMBL/GenBank/DDBJ whole genome shotgun (WGS) entry which is preliminary data.</text>
</comment>